<evidence type="ECO:0000256" key="5">
    <source>
        <dbReference type="PROSITE-ProRule" id="PRU00723"/>
    </source>
</evidence>
<evidence type="ECO:0000313" key="9">
    <source>
        <dbReference type="Proteomes" id="UP000696485"/>
    </source>
</evidence>
<organism evidence="8 9">
    <name type="scientific">Podila minutissima</name>
    <dbReference type="NCBI Taxonomy" id="64525"/>
    <lineage>
        <taxon>Eukaryota</taxon>
        <taxon>Fungi</taxon>
        <taxon>Fungi incertae sedis</taxon>
        <taxon>Mucoromycota</taxon>
        <taxon>Mortierellomycotina</taxon>
        <taxon>Mortierellomycetes</taxon>
        <taxon>Mortierellales</taxon>
        <taxon>Mortierellaceae</taxon>
        <taxon>Podila</taxon>
    </lineage>
</organism>
<feature type="region of interest" description="Disordered" evidence="6">
    <location>
        <begin position="139"/>
        <end position="175"/>
    </location>
</feature>
<dbReference type="GO" id="GO:0010468">
    <property type="term" value="P:regulation of gene expression"/>
    <property type="evidence" value="ECO:0007669"/>
    <property type="project" value="UniProtKB-ARBA"/>
</dbReference>
<dbReference type="SUPFAM" id="SSF90229">
    <property type="entry name" value="CCCH zinc finger"/>
    <property type="match status" value="1"/>
</dbReference>
<evidence type="ECO:0000259" key="7">
    <source>
        <dbReference type="PROSITE" id="PS50103"/>
    </source>
</evidence>
<dbReference type="EMBL" id="JAAAUY010001296">
    <property type="protein sequence ID" value="KAF9323392.1"/>
    <property type="molecule type" value="Genomic_DNA"/>
</dbReference>
<reference evidence="8" key="1">
    <citation type="journal article" date="2020" name="Fungal Divers.">
        <title>Resolving the Mortierellaceae phylogeny through synthesis of multi-gene phylogenetics and phylogenomics.</title>
        <authorList>
            <person name="Vandepol N."/>
            <person name="Liber J."/>
            <person name="Desiro A."/>
            <person name="Na H."/>
            <person name="Kennedy M."/>
            <person name="Barry K."/>
            <person name="Grigoriev I.V."/>
            <person name="Miller A.N."/>
            <person name="O'Donnell K."/>
            <person name="Stajich J.E."/>
            <person name="Bonito G."/>
        </authorList>
    </citation>
    <scope>NUCLEOTIDE SEQUENCE</scope>
    <source>
        <strain evidence="8">NVP1</strain>
    </source>
</reference>
<feature type="zinc finger region" description="C3H1-type" evidence="5">
    <location>
        <begin position="42"/>
        <end position="70"/>
    </location>
</feature>
<gene>
    <name evidence="8" type="ORF">BG006_001484</name>
</gene>
<dbReference type="Proteomes" id="UP000696485">
    <property type="component" value="Unassembled WGS sequence"/>
</dbReference>
<dbReference type="GO" id="GO:0003729">
    <property type="term" value="F:mRNA binding"/>
    <property type="evidence" value="ECO:0007669"/>
    <property type="project" value="InterPro"/>
</dbReference>
<dbReference type="Pfam" id="PF00642">
    <property type="entry name" value="zf-CCCH"/>
    <property type="match status" value="1"/>
</dbReference>
<dbReference type="AlphaFoldDB" id="A0A9P5SDR0"/>
<sequence>MSSVSSGGNSGQNSRRFLTTKIKLGDSSSKARSFPPAAVLPNYKTEFCNKFQKSGSCPFGDRCQFVHEFHELQKRGRPLTYKTRVCWSGDNCRYQQNHGRCIYLHGDETANMFDQQRGISYARVQKILMNKEHCQQQQQKCEKMRQQDYGHQRHHSNESSGTDFSSRRTPTEPSLPLIRTMNRFSTLSNTSSWPSSWSSESSILCESPPTESCLTFNDHLDDLLDSLVEPTTRSASPLKTDQAPTTPFHPAGPDMDMGLLSMMWPLPHRASQEFYSILAIACMFSPLAPSPFVPNVDPASTGARNVYGGTGSRSIAVAHMTTYLPIPCSDHYPLSNLLLPEMMPDIDLPYMAQGQLHEWQDSCFEDDESFSLPAPGAFDHHQDLLSSADPVSPLAPLSIPIEIKDRASTQQQNAYKALEDTSPT</sequence>
<dbReference type="PANTHER" id="PTHR12547">
    <property type="entry name" value="CCCH ZINC FINGER/TIS11-RELATED"/>
    <property type="match status" value="1"/>
</dbReference>
<keyword evidence="1 5" id="KW-0479">Metal-binding</keyword>
<feature type="non-terminal residue" evidence="8">
    <location>
        <position position="424"/>
    </location>
</feature>
<dbReference type="PANTHER" id="PTHR12547:SF18">
    <property type="entry name" value="PROTEIN TIS11"/>
    <property type="match status" value="1"/>
</dbReference>
<keyword evidence="9" id="KW-1185">Reference proteome</keyword>
<dbReference type="Gene3D" id="4.10.1000.10">
    <property type="entry name" value="Zinc finger, CCCH-type"/>
    <property type="match status" value="1"/>
</dbReference>
<evidence type="ECO:0000313" key="8">
    <source>
        <dbReference type="EMBL" id="KAF9323392.1"/>
    </source>
</evidence>
<evidence type="ECO:0000256" key="1">
    <source>
        <dbReference type="ARBA" id="ARBA00022723"/>
    </source>
</evidence>
<evidence type="ECO:0000256" key="6">
    <source>
        <dbReference type="SAM" id="MobiDB-lite"/>
    </source>
</evidence>
<dbReference type="GO" id="GO:0051252">
    <property type="term" value="P:regulation of RNA metabolic process"/>
    <property type="evidence" value="ECO:0007669"/>
    <property type="project" value="UniProtKB-ARBA"/>
</dbReference>
<dbReference type="SMART" id="SM00356">
    <property type="entry name" value="ZnF_C3H1"/>
    <property type="match status" value="1"/>
</dbReference>
<keyword evidence="2" id="KW-0677">Repeat</keyword>
<keyword evidence="4 5" id="KW-0862">Zinc</keyword>
<keyword evidence="3 5" id="KW-0863">Zinc-finger</keyword>
<accession>A0A9P5SDR0</accession>
<feature type="domain" description="C3H1-type" evidence="7">
    <location>
        <begin position="42"/>
        <end position="70"/>
    </location>
</feature>
<evidence type="ECO:0000256" key="2">
    <source>
        <dbReference type="ARBA" id="ARBA00022737"/>
    </source>
</evidence>
<dbReference type="InterPro" id="IPR000571">
    <property type="entry name" value="Znf_CCCH"/>
</dbReference>
<dbReference type="PROSITE" id="PS50103">
    <property type="entry name" value="ZF_C3H1"/>
    <property type="match status" value="1"/>
</dbReference>
<dbReference type="GO" id="GO:0008270">
    <property type="term" value="F:zinc ion binding"/>
    <property type="evidence" value="ECO:0007669"/>
    <property type="project" value="UniProtKB-KW"/>
</dbReference>
<proteinExistence type="predicted"/>
<evidence type="ECO:0000256" key="3">
    <source>
        <dbReference type="ARBA" id="ARBA00022771"/>
    </source>
</evidence>
<dbReference type="InterPro" id="IPR036855">
    <property type="entry name" value="Znf_CCCH_sf"/>
</dbReference>
<evidence type="ECO:0000256" key="4">
    <source>
        <dbReference type="ARBA" id="ARBA00022833"/>
    </source>
</evidence>
<dbReference type="FunFam" id="4.10.1000.10:FF:000003">
    <property type="entry name" value="Zinc finger CCCH domain-containing protein"/>
    <property type="match status" value="1"/>
</dbReference>
<protein>
    <recommendedName>
        <fullName evidence="7">C3H1-type domain-containing protein</fullName>
    </recommendedName>
</protein>
<feature type="compositionally biased region" description="Basic and acidic residues" evidence="6">
    <location>
        <begin position="139"/>
        <end position="157"/>
    </location>
</feature>
<name>A0A9P5SDR0_9FUNG</name>
<dbReference type="InterPro" id="IPR045877">
    <property type="entry name" value="ZFP36-like"/>
</dbReference>
<comment type="caution">
    <text evidence="8">The sequence shown here is derived from an EMBL/GenBank/DDBJ whole genome shotgun (WGS) entry which is preliminary data.</text>
</comment>